<dbReference type="AlphaFoldDB" id="A0A9W8IV68"/>
<proteinExistence type="predicted"/>
<gene>
    <name evidence="4" type="ORF">H1R20_g13670</name>
</gene>
<name>A0A9W8IV68_9AGAR</name>
<feature type="transmembrane region" description="Helical" evidence="2">
    <location>
        <begin position="15"/>
        <end position="41"/>
    </location>
</feature>
<dbReference type="Pfam" id="PF20152">
    <property type="entry name" value="DUF6534"/>
    <property type="match status" value="1"/>
</dbReference>
<keyword evidence="2" id="KW-1133">Transmembrane helix</keyword>
<comment type="caution">
    <text evidence="4">The sequence shown here is derived from an EMBL/GenBank/DDBJ whole genome shotgun (WGS) entry which is preliminary data.</text>
</comment>
<feature type="transmembrane region" description="Helical" evidence="2">
    <location>
        <begin position="166"/>
        <end position="186"/>
    </location>
</feature>
<dbReference type="EMBL" id="JANBPK010001340">
    <property type="protein sequence ID" value="KAJ2923427.1"/>
    <property type="molecule type" value="Genomic_DNA"/>
</dbReference>
<evidence type="ECO:0000256" key="2">
    <source>
        <dbReference type="SAM" id="Phobius"/>
    </source>
</evidence>
<evidence type="ECO:0000256" key="1">
    <source>
        <dbReference type="SAM" id="MobiDB-lite"/>
    </source>
</evidence>
<dbReference type="Proteomes" id="UP001140091">
    <property type="component" value="Unassembled WGS sequence"/>
</dbReference>
<feature type="transmembrane region" description="Helical" evidence="2">
    <location>
        <begin position="89"/>
        <end position="107"/>
    </location>
</feature>
<dbReference type="InterPro" id="IPR045339">
    <property type="entry name" value="DUF6534"/>
</dbReference>
<feature type="non-terminal residue" evidence="4">
    <location>
        <position position="1"/>
    </location>
</feature>
<feature type="region of interest" description="Disordered" evidence="1">
    <location>
        <begin position="260"/>
        <end position="286"/>
    </location>
</feature>
<dbReference type="OrthoDB" id="3263055at2759"/>
<feature type="transmembrane region" description="Helical" evidence="2">
    <location>
        <begin position="198"/>
        <end position="225"/>
    </location>
</feature>
<dbReference type="PANTHER" id="PTHR40465">
    <property type="entry name" value="CHROMOSOME 1, WHOLE GENOME SHOTGUN SEQUENCE"/>
    <property type="match status" value="1"/>
</dbReference>
<evidence type="ECO:0000313" key="4">
    <source>
        <dbReference type="EMBL" id="KAJ2923427.1"/>
    </source>
</evidence>
<keyword evidence="2" id="KW-0472">Membrane</keyword>
<accession>A0A9W8IV68</accession>
<keyword evidence="5" id="KW-1185">Reference proteome</keyword>
<keyword evidence="2" id="KW-0812">Transmembrane</keyword>
<sequence length="313" mass="35116">MSATLDYGAALDNTMGAMFIGVIVSGVLHGICLVQAFFYFMSQPKDPLLIKAMVLTTCTFDFVHLSWITHSMYHYLVTNFGKEDALQQLVWSVLMEALLTGLNGAMVQTYDYRYYTYRVWQLSKKNYFLAGLILLLILATAVWVILSMRFETYRELLTINPLTITINALSCAVDVLIAASLCWMLHNSRTGFKRSDNIINKLMIFVVNTGMLTTSCAIASLVALVVSPNTLIYATFYFCIGRFYTNSFIATLNARKGLSGSNQNTQQDSSNMMMSAQRSALSSNGKRTPHDIAIRIETTQEALNDRNERKTPL</sequence>
<feature type="domain" description="DUF6534" evidence="3">
    <location>
        <begin position="170"/>
        <end position="256"/>
    </location>
</feature>
<feature type="transmembrane region" description="Helical" evidence="2">
    <location>
        <begin position="127"/>
        <end position="146"/>
    </location>
</feature>
<evidence type="ECO:0000313" key="5">
    <source>
        <dbReference type="Proteomes" id="UP001140091"/>
    </source>
</evidence>
<evidence type="ECO:0000259" key="3">
    <source>
        <dbReference type="Pfam" id="PF20152"/>
    </source>
</evidence>
<feature type="transmembrane region" description="Helical" evidence="2">
    <location>
        <begin position="231"/>
        <end position="252"/>
    </location>
</feature>
<protein>
    <recommendedName>
        <fullName evidence="3">DUF6534 domain-containing protein</fullName>
    </recommendedName>
</protein>
<reference evidence="4" key="1">
    <citation type="submission" date="2022-06" db="EMBL/GenBank/DDBJ databases">
        <title>Genome Sequence of Candolleomyces eurysporus.</title>
        <authorList>
            <person name="Buettner E."/>
        </authorList>
    </citation>
    <scope>NUCLEOTIDE SEQUENCE</scope>
    <source>
        <strain evidence="4">VTCC 930004</strain>
    </source>
</reference>
<feature type="transmembrane region" description="Helical" evidence="2">
    <location>
        <begin position="48"/>
        <end position="69"/>
    </location>
</feature>
<organism evidence="4 5">
    <name type="scientific">Candolleomyces eurysporus</name>
    <dbReference type="NCBI Taxonomy" id="2828524"/>
    <lineage>
        <taxon>Eukaryota</taxon>
        <taxon>Fungi</taxon>
        <taxon>Dikarya</taxon>
        <taxon>Basidiomycota</taxon>
        <taxon>Agaricomycotina</taxon>
        <taxon>Agaricomycetes</taxon>
        <taxon>Agaricomycetidae</taxon>
        <taxon>Agaricales</taxon>
        <taxon>Agaricineae</taxon>
        <taxon>Psathyrellaceae</taxon>
        <taxon>Candolleomyces</taxon>
    </lineage>
</organism>
<dbReference type="PANTHER" id="PTHR40465:SF1">
    <property type="entry name" value="DUF6534 DOMAIN-CONTAINING PROTEIN"/>
    <property type="match status" value="1"/>
</dbReference>